<organism evidence="4 5">
    <name type="scientific">Chara braunii</name>
    <name type="common">Braun's stonewort</name>
    <dbReference type="NCBI Taxonomy" id="69332"/>
    <lineage>
        <taxon>Eukaryota</taxon>
        <taxon>Viridiplantae</taxon>
        <taxon>Streptophyta</taxon>
        <taxon>Charophyceae</taxon>
        <taxon>Charales</taxon>
        <taxon>Characeae</taxon>
        <taxon>Chara</taxon>
    </lineage>
</organism>
<protein>
    <recommendedName>
        <fullName evidence="3">DUF8206 domain-containing protein</fullName>
    </recommendedName>
</protein>
<feature type="region of interest" description="Disordered" evidence="2">
    <location>
        <begin position="133"/>
        <end position="154"/>
    </location>
</feature>
<dbReference type="InterPro" id="IPR027417">
    <property type="entry name" value="P-loop_NTPase"/>
</dbReference>
<feature type="coiled-coil region" evidence="1">
    <location>
        <begin position="1482"/>
        <end position="1509"/>
    </location>
</feature>
<feature type="compositionally biased region" description="Gly residues" evidence="2">
    <location>
        <begin position="496"/>
        <end position="507"/>
    </location>
</feature>
<dbReference type="Gene3D" id="3.40.50.300">
    <property type="entry name" value="P-loop containing nucleotide triphosphate hydrolases"/>
    <property type="match status" value="1"/>
</dbReference>
<evidence type="ECO:0000256" key="1">
    <source>
        <dbReference type="SAM" id="Coils"/>
    </source>
</evidence>
<reference evidence="4 5" key="1">
    <citation type="journal article" date="2018" name="Cell">
        <title>The Chara Genome: Secondary Complexity and Implications for Plant Terrestrialization.</title>
        <authorList>
            <person name="Nishiyama T."/>
            <person name="Sakayama H."/>
            <person name="Vries J.D."/>
            <person name="Buschmann H."/>
            <person name="Saint-Marcoux D."/>
            <person name="Ullrich K.K."/>
            <person name="Haas F.B."/>
            <person name="Vanderstraeten L."/>
            <person name="Becker D."/>
            <person name="Lang D."/>
            <person name="Vosolsobe S."/>
            <person name="Rombauts S."/>
            <person name="Wilhelmsson P.K.I."/>
            <person name="Janitza P."/>
            <person name="Kern R."/>
            <person name="Heyl A."/>
            <person name="Rumpler F."/>
            <person name="Villalobos L.I.A.C."/>
            <person name="Clay J.M."/>
            <person name="Skokan R."/>
            <person name="Toyoda A."/>
            <person name="Suzuki Y."/>
            <person name="Kagoshima H."/>
            <person name="Schijlen E."/>
            <person name="Tajeshwar N."/>
            <person name="Catarino B."/>
            <person name="Hetherington A.J."/>
            <person name="Saltykova A."/>
            <person name="Bonnot C."/>
            <person name="Breuninger H."/>
            <person name="Symeonidi A."/>
            <person name="Radhakrishnan G.V."/>
            <person name="Van Nieuwerburgh F."/>
            <person name="Deforce D."/>
            <person name="Chang C."/>
            <person name="Karol K.G."/>
            <person name="Hedrich R."/>
            <person name="Ulvskov P."/>
            <person name="Glockner G."/>
            <person name="Delwiche C.F."/>
            <person name="Petrasek J."/>
            <person name="Van de Peer Y."/>
            <person name="Friml J."/>
            <person name="Beilby M."/>
            <person name="Dolan L."/>
            <person name="Kohara Y."/>
            <person name="Sugano S."/>
            <person name="Fujiyama A."/>
            <person name="Delaux P.-M."/>
            <person name="Quint M."/>
            <person name="TheiBen G."/>
            <person name="Hagemann M."/>
            <person name="Harholt J."/>
            <person name="Dunand C."/>
            <person name="Zachgo S."/>
            <person name="Langdale J."/>
            <person name="Maumus F."/>
            <person name="Straeten D.V.D."/>
            <person name="Gould S.B."/>
            <person name="Rensing S.A."/>
        </authorList>
    </citation>
    <scope>NUCLEOTIDE SEQUENCE [LARGE SCALE GENOMIC DNA]</scope>
    <source>
        <strain evidence="4 5">S276</strain>
    </source>
</reference>
<dbReference type="PANTHER" id="PTHR32046:SF11">
    <property type="entry name" value="IMMUNE-ASSOCIATED NUCLEOTIDE-BINDING PROTEIN 10-LIKE"/>
    <property type="match status" value="1"/>
</dbReference>
<dbReference type="SUPFAM" id="SSF52540">
    <property type="entry name" value="P-loop containing nucleoside triphosphate hydrolases"/>
    <property type="match status" value="2"/>
</dbReference>
<dbReference type="OrthoDB" id="2386367at2759"/>
<dbReference type="InterPro" id="IPR058519">
    <property type="entry name" value="DUF8206"/>
</dbReference>
<evidence type="ECO:0000259" key="3">
    <source>
        <dbReference type="Pfam" id="PF26633"/>
    </source>
</evidence>
<feature type="region of interest" description="Disordered" evidence="2">
    <location>
        <begin position="795"/>
        <end position="822"/>
    </location>
</feature>
<dbReference type="Proteomes" id="UP000265515">
    <property type="component" value="Unassembled WGS sequence"/>
</dbReference>
<dbReference type="PANTHER" id="PTHR32046">
    <property type="entry name" value="G DOMAIN-CONTAINING PROTEIN"/>
    <property type="match status" value="1"/>
</dbReference>
<evidence type="ECO:0000313" key="5">
    <source>
        <dbReference type="Proteomes" id="UP000265515"/>
    </source>
</evidence>
<feature type="region of interest" description="Disordered" evidence="2">
    <location>
        <begin position="857"/>
        <end position="912"/>
    </location>
</feature>
<dbReference type="Pfam" id="PF26633">
    <property type="entry name" value="DUF8206"/>
    <property type="match status" value="1"/>
</dbReference>
<evidence type="ECO:0000313" key="4">
    <source>
        <dbReference type="EMBL" id="GBG82394.1"/>
    </source>
</evidence>
<comment type="caution">
    <text evidence="4">The sequence shown here is derived from an EMBL/GenBank/DDBJ whole genome shotgun (WGS) entry which is preliminary data.</text>
</comment>
<dbReference type="Gramene" id="GBG82394">
    <property type="protein sequence ID" value="GBG82394"/>
    <property type="gene ID" value="CBR_g34770"/>
</dbReference>
<keyword evidence="1" id="KW-0175">Coiled coil</keyword>
<dbReference type="PROSITE" id="PS00675">
    <property type="entry name" value="SIGMA54_INTERACT_1"/>
    <property type="match status" value="1"/>
</dbReference>
<keyword evidence="5" id="KW-1185">Reference proteome</keyword>
<feature type="compositionally biased region" description="Polar residues" evidence="2">
    <location>
        <begin position="1650"/>
        <end position="1660"/>
    </location>
</feature>
<feature type="region of interest" description="Disordered" evidence="2">
    <location>
        <begin position="373"/>
        <end position="399"/>
    </location>
</feature>
<dbReference type="STRING" id="69332.A0A388LJ90"/>
<feature type="region of interest" description="Disordered" evidence="2">
    <location>
        <begin position="496"/>
        <end position="517"/>
    </location>
</feature>
<feature type="compositionally biased region" description="Gly residues" evidence="2">
    <location>
        <begin position="376"/>
        <end position="385"/>
    </location>
</feature>
<feature type="region of interest" description="Disordered" evidence="2">
    <location>
        <begin position="952"/>
        <end position="980"/>
    </location>
</feature>
<evidence type="ECO:0000256" key="2">
    <source>
        <dbReference type="SAM" id="MobiDB-lite"/>
    </source>
</evidence>
<feature type="region of interest" description="Disordered" evidence="2">
    <location>
        <begin position="1649"/>
        <end position="1691"/>
    </location>
</feature>
<feature type="compositionally biased region" description="Polar residues" evidence="2">
    <location>
        <begin position="133"/>
        <end position="151"/>
    </location>
</feature>
<name>A0A388LJ90_CHABU</name>
<dbReference type="InterPro" id="IPR025662">
    <property type="entry name" value="Sigma_54_int_dom_ATP-bd_1"/>
</dbReference>
<sequence length="1691" mass="184612">MGAQRPSEEAVMSPALAMAGAAPVMAASSTTRSGSAGVAMTEPMSSMGPRPANRMGMNTPLQESLYLPSAPPEPEVVEEPKGMMAFTGLSNVMAGFQRNCFPSFPMDDVRQEIEALSQSTVNRIVSPMTASESLNTGRTEGYSAGQNSSNRGGPVIKMTALGRRGNLGDLYDLRTDTFVGDGGRSGRLSSTDSLRQARKVCRSVRISRVADDSLATRFRTLDVKSQLKLSVLSGLVNLEGPGRYLAQGLGGDGDGGGMTGGCFAGGGGGGGGTAKATIVCQVLASEHYLEMPSSSSSSSSSLSQQIADEINHLTAAGSWNGRARPSHFVSGMVRGATVVAVITGLGKDDGSRPAAELQTWLDQRVAALEASLTHGAPGGTGGTGGTSTPPSNDVDGLGRGLPFPHPEGHPHCNYGVGGAFPPPQPHQDAGGIGMTSMPPAGSNDDPYLGAGPPPPTVKGQHHFNQGYYGGAYHDLGRHNHTNYAYGGYGGSGYGGGGGRSGPTGGGVRPPPHDDRDERDFTVRIFTDLAWRPEAGESPRTISYLEDLLQQCAAEIHGGNQGQAAPVVFYLSPLADHLRPPSHECPPPSPLPVTWPSLEGLSDLLHPTEESIAQVERVFQGLLDLGERFDRLLGQMHASSKSFGELVVTMAQIGEVRATKIVLAHKVQQLRERFAQLTFSIRAAGGQQDSTTLLELVDWFWRCFGSKDQLAFLERESAQVKEREVFLQDLHRSGIEFIRRENEPQHQPVIADILSRHKDDCVYAMVSHDEGPREDEAWRKNMELLKRLVVESGRRRPRWSGGRHGYGGHGDDEGVQTGGSSSSRIELAGPCGFSLGLNGPTVRVFFYFLELVSSASHRSRTLPPEDPLSGGGYGCPPVTYPRPGVTDAAEREGEGGGGGGGAGGGGGGGGGDPPPTTAVIRFYRMGKLVYDDVVAHVERFASLAIVRCGHVEPTSRLNDDDDEGKTSAEGRVGGPDQTSPLRIRCPGAVSGNCQASPRTWHCERCTAQVEYGWDGYVYCDCGRSPLASLSFLCRDDAHGEPYMRYPTQTDLDREVTRMQKSKEINILLLGETGVGKSTFINAFANYLRFDQMRDAREDLIVLIPAQFTVCGVDDYRGTKVSIGRGDANEEQETGKSCTQSCKAYVFSYGEHRIRLIDTPGIGDTRGIEQDKKNFDNILRFLGHHTYVHGICILLKPNNARLNVMFRFCIMELLSHIHKSAKDNIAFLFTNARSTFYRPGDTMPPLISMLDKVRDTPPNVDIEVSKRTIYCVDNESFRFLAAVKQGVTFTPGQMDDFAESWVVSVRECRRLMDHILSLTPHQVQDTVSVNEARRLILRLSRPLGDISRLIEMNIKVIDEKMAQDASSSTTLEELKQHLFVPCMDIEYKNLDKPHTVCAGPSCRDMVTIAGVNKYDYKTRCHRPCYLKTVEVDTLNTPALRDCSMMRRDGKCKKCACDWSVHLHVMVETKIIKMDKRDDKIDMRIQTEEQARAELKRIVEEMKTRQEKMRAEQKAIYKTSASFAMFLKHNAISPYNDATLEYLNHLIEEERNLRAAGANNTKILQGLERLRADYEEEVKILMAAMRGNESGRGHAEDSGAVASVEDIHKSIQSLYDLELYGGKIRQAMEEIQKAHAQHFAYRETVVRAPTRGLLSSRSAQHPTPTRRGAYTSPGYRQEFWQRDGSSHSRGSYHG</sequence>
<feature type="compositionally biased region" description="Gly residues" evidence="2">
    <location>
        <begin position="894"/>
        <end position="910"/>
    </location>
</feature>
<dbReference type="EMBL" id="BFEA01000405">
    <property type="protein sequence ID" value="GBG82394.1"/>
    <property type="molecule type" value="Genomic_DNA"/>
</dbReference>
<feature type="domain" description="DUF8206" evidence="3">
    <location>
        <begin position="1387"/>
        <end position="1465"/>
    </location>
</feature>
<accession>A0A388LJ90</accession>
<gene>
    <name evidence="4" type="ORF">CBR_g34770</name>
</gene>
<proteinExistence type="predicted"/>